<name>A0A1X7TF63_AMPQE</name>
<organism evidence="1">
    <name type="scientific">Amphimedon queenslandica</name>
    <name type="common">Sponge</name>
    <dbReference type="NCBI Taxonomy" id="400682"/>
    <lineage>
        <taxon>Eukaryota</taxon>
        <taxon>Metazoa</taxon>
        <taxon>Porifera</taxon>
        <taxon>Demospongiae</taxon>
        <taxon>Heteroscleromorpha</taxon>
        <taxon>Haplosclerida</taxon>
        <taxon>Niphatidae</taxon>
        <taxon>Amphimedon</taxon>
    </lineage>
</organism>
<evidence type="ECO:0000313" key="1">
    <source>
        <dbReference type="EnsemblMetazoa" id="Aqu2.1.13289_001"/>
    </source>
</evidence>
<dbReference type="EnsemblMetazoa" id="Aqu2.1.13289_001">
    <property type="protein sequence ID" value="Aqu2.1.13289_001"/>
    <property type="gene ID" value="Aqu2.1.13289"/>
</dbReference>
<protein>
    <submittedName>
        <fullName evidence="1">Uncharacterized protein</fullName>
    </submittedName>
</protein>
<dbReference type="InParanoid" id="A0A1X7TF63"/>
<dbReference type="AlphaFoldDB" id="A0A1X7TF63"/>
<reference evidence="1" key="1">
    <citation type="submission" date="2017-05" db="UniProtKB">
        <authorList>
            <consortium name="EnsemblMetazoa"/>
        </authorList>
    </citation>
    <scope>IDENTIFICATION</scope>
</reference>
<sequence>TPVRQEASKEPDLLRLFESSAVHYMVIGTALDVEVDDLLPNPQSTTKNLILVFQRWINSNKGVT</sequence>
<accession>A0A1X7TF63</accession>
<proteinExistence type="predicted"/>